<dbReference type="SUPFAM" id="SSF52935">
    <property type="entry name" value="PK C-terminal domain-like"/>
    <property type="match status" value="1"/>
</dbReference>
<sequence length="182" mass="19668">MEVHYFEKPGSENSSEVVRLTLKRARELEISTFVVASNSGATAELFLDQGVQVVCVTHHVGFAGPGVDEMDKERRNSLEERGVKVLTTTHLFAGIDRALRLQNGGLYPAEIVAQTLRLFGPGVKVGIECSVMALDAGLIEFGEKVIAIGGTGRGADSAIVLTPNHSNSFFKTKVHEIICKPF</sequence>
<dbReference type="InterPro" id="IPR015795">
    <property type="entry name" value="Pyrv_Knase_C"/>
</dbReference>
<reference evidence="2 3" key="1">
    <citation type="submission" date="2013-12" db="EMBL/GenBank/DDBJ databases">
        <authorList>
            <consortium name="DOE Joint Genome Institute"/>
            <person name="Smidt H."/>
            <person name="Huntemann M."/>
            <person name="Han J."/>
            <person name="Chen A."/>
            <person name="Kyrpides N."/>
            <person name="Mavromatis K."/>
            <person name="Markowitz V."/>
            <person name="Palaniappan K."/>
            <person name="Ivanova N."/>
            <person name="Schaumberg A."/>
            <person name="Pati A."/>
            <person name="Liolios K."/>
            <person name="Nordberg H.P."/>
            <person name="Cantor M.N."/>
            <person name="Hua S.X."/>
            <person name="Woyke T."/>
        </authorList>
    </citation>
    <scope>NUCLEOTIDE SEQUENCE [LARGE SCALE GENOMIC DNA]</scope>
    <source>
        <strain evidence="3">DSM 15288</strain>
    </source>
</reference>
<keyword evidence="3" id="KW-1185">Reference proteome</keyword>
<gene>
    <name evidence="2" type="ORF">DESME_12200</name>
</gene>
<dbReference type="OrthoDB" id="9782984at2"/>
<evidence type="ECO:0000313" key="2">
    <source>
        <dbReference type="EMBL" id="AHF07689.1"/>
    </source>
</evidence>
<accession>W0EES8</accession>
<organism evidence="2 3">
    <name type="scientific">Desulfitobacterium metallireducens DSM 15288</name>
    <dbReference type="NCBI Taxonomy" id="871968"/>
    <lineage>
        <taxon>Bacteria</taxon>
        <taxon>Bacillati</taxon>
        <taxon>Bacillota</taxon>
        <taxon>Clostridia</taxon>
        <taxon>Eubacteriales</taxon>
        <taxon>Desulfitobacteriaceae</taxon>
        <taxon>Desulfitobacterium</taxon>
    </lineage>
</organism>
<name>W0EES8_9FIRM</name>
<evidence type="ECO:0000313" key="3">
    <source>
        <dbReference type="Proteomes" id="UP000010847"/>
    </source>
</evidence>
<dbReference type="eggNOG" id="COG1751">
    <property type="taxonomic scope" value="Bacteria"/>
</dbReference>
<dbReference type="PIRSF" id="PIRSF016138">
    <property type="entry name" value="UCP016138"/>
    <property type="match status" value="1"/>
</dbReference>
<dbReference type="AlphaFoldDB" id="W0EES8"/>
<dbReference type="InterPro" id="IPR015074">
    <property type="entry name" value="DUF1867"/>
</dbReference>
<dbReference type="InterPro" id="IPR036918">
    <property type="entry name" value="Pyrv_Knase_C_sf"/>
</dbReference>
<dbReference type="Pfam" id="PF02887">
    <property type="entry name" value="PK_C"/>
    <property type="match status" value="1"/>
</dbReference>
<dbReference type="STRING" id="871968.DESME_12200"/>
<feature type="domain" description="Pyruvate kinase C-terminal" evidence="1">
    <location>
        <begin position="17"/>
        <end position="155"/>
    </location>
</feature>
<proteinExistence type="predicted"/>
<dbReference type="HOGENOM" id="CLU_095207_1_0_9"/>
<dbReference type="EMBL" id="CP007032">
    <property type="protein sequence ID" value="AHF07689.1"/>
    <property type="molecule type" value="Genomic_DNA"/>
</dbReference>
<dbReference type="RefSeq" id="WP_006716615.1">
    <property type="nucleotide sequence ID" value="NZ_CP007032.1"/>
</dbReference>
<dbReference type="KEGG" id="dmt:DESME_12200"/>
<evidence type="ECO:0000259" key="1">
    <source>
        <dbReference type="Pfam" id="PF02887"/>
    </source>
</evidence>
<dbReference type="Gene3D" id="3.40.1380.20">
    <property type="entry name" value="Pyruvate kinase, C-terminal domain"/>
    <property type="match status" value="1"/>
</dbReference>
<dbReference type="Proteomes" id="UP000010847">
    <property type="component" value="Chromosome"/>
</dbReference>
<protein>
    <recommendedName>
        <fullName evidence="1">Pyruvate kinase C-terminal domain-containing protein</fullName>
    </recommendedName>
</protein>